<gene>
    <name evidence="4" type="ordered locus">Mfer_0033</name>
</gene>
<name>E3GWM3_METFV</name>
<evidence type="ECO:0000313" key="4">
    <source>
        <dbReference type="EMBL" id="ADP76837.1"/>
    </source>
</evidence>
<proteinExistence type="predicted"/>
<protein>
    <submittedName>
        <fullName evidence="4">2-oxoglutarate ferredoxin oxidoreductase, gamma subunit</fullName>
        <ecNumber evidence="4">1.2.7.3</ecNumber>
    </submittedName>
</protein>
<dbReference type="Gene3D" id="3.40.920.10">
    <property type="entry name" value="Pyruvate-ferredoxin oxidoreductase, PFOR, domain III"/>
    <property type="match status" value="1"/>
</dbReference>
<dbReference type="GO" id="GO:0047553">
    <property type="term" value="F:2-oxoglutarate synthase activity"/>
    <property type="evidence" value="ECO:0007669"/>
    <property type="project" value="UniProtKB-EC"/>
</dbReference>
<dbReference type="AlphaFoldDB" id="E3GWM3"/>
<dbReference type="KEGG" id="mfv:Mfer_0033"/>
<dbReference type="PANTHER" id="PTHR42730">
    <property type="entry name" value="2-OXOGLUTARATE SYNTHASE SUBUNIT KORC"/>
    <property type="match status" value="1"/>
</dbReference>
<organism evidence="4 5">
    <name type="scientific">Methanothermus fervidus (strain ATCC 43054 / DSM 2088 / JCM 10308 / V24 S)</name>
    <dbReference type="NCBI Taxonomy" id="523846"/>
    <lineage>
        <taxon>Archaea</taxon>
        <taxon>Methanobacteriati</taxon>
        <taxon>Methanobacteriota</taxon>
        <taxon>Methanomada group</taxon>
        <taxon>Methanobacteria</taxon>
        <taxon>Methanobacteriales</taxon>
        <taxon>Methanothermaceae</taxon>
        <taxon>Methanothermus</taxon>
    </lineage>
</organism>
<keyword evidence="2" id="KW-1133">Transmembrane helix</keyword>
<feature type="transmembrane region" description="Helical" evidence="2">
    <location>
        <begin position="123"/>
        <end position="144"/>
    </location>
</feature>
<dbReference type="OrthoDB" id="18183at2157"/>
<evidence type="ECO:0000256" key="2">
    <source>
        <dbReference type="SAM" id="Phobius"/>
    </source>
</evidence>
<dbReference type="InterPro" id="IPR019752">
    <property type="entry name" value="Pyrv/ketoisovalerate_OxRed_cat"/>
</dbReference>
<dbReference type="NCBIfam" id="TIGR02175">
    <property type="entry name" value="PorC_KorC"/>
    <property type="match status" value="1"/>
</dbReference>
<dbReference type="EMBL" id="CP002278">
    <property type="protein sequence ID" value="ADP76837.1"/>
    <property type="molecule type" value="Genomic_DNA"/>
</dbReference>
<dbReference type="PANTHER" id="PTHR42730:SF1">
    <property type="entry name" value="2-OXOGLUTARATE SYNTHASE SUBUNIT KORC"/>
    <property type="match status" value="1"/>
</dbReference>
<sequence>MRIEVRFAGFGGQGIILAGIVLGRAAALYDNMYAVQTQSYGPEARGGASRSEVVISDKEIDYPKVQNPDIFVAMSNEAFSTYINDLKPKGIVIIDSDLVKPSNIRNDVKLFKIPATKLAEKKIGLPIVANMVMIGALTSLTNIVSKKAAKKAIIDSVPPNTEEKNIKAFNEGMKVAKNETVRVQR</sequence>
<dbReference type="InterPro" id="IPR002869">
    <property type="entry name" value="Pyrv_flavodox_OxRed_cen"/>
</dbReference>
<feature type="domain" description="Pyruvate/ketoisovalerate oxidoreductase catalytic" evidence="3">
    <location>
        <begin position="11"/>
        <end position="173"/>
    </location>
</feature>
<dbReference type="HOGENOM" id="CLU_087284_0_0_2"/>
<keyword evidence="2" id="KW-0472">Membrane</keyword>
<dbReference type="STRING" id="523846.Mfer_0033"/>
<accession>E3GWM3</accession>
<reference evidence="4 5" key="1">
    <citation type="journal article" date="2010" name="Stand. Genomic Sci.">
        <title>Complete genome sequence of Methanothermus fervidus type strain (V24S).</title>
        <authorList>
            <person name="Anderson I."/>
            <person name="Djao O.D."/>
            <person name="Misra M."/>
            <person name="Chertkov O."/>
            <person name="Nolan M."/>
            <person name="Lucas S."/>
            <person name="Lapidus A."/>
            <person name="Del Rio T.G."/>
            <person name="Tice H."/>
            <person name="Cheng J.F."/>
            <person name="Tapia R."/>
            <person name="Han C."/>
            <person name="Goodwin L."/>
            <person name="Pitluck S."/>
            <person name="Liolios K."/>
            <person name="Ivanova N."/>
            <person name="Mavromatis K."/>
            <person name="Mikhailova N."/>
            <person name="Pati A."/>
            <person name="Brambilla E."/>
            <person name="Chen A."/>
            <person name="Palaniappan K."/>
            <person name="Land M."/>
            <person name="Hauser L."/>
            <person name="Chang Y.J."/>
            <person name="Jeffries C.D."/>
            <person name="Sikorski J."/>
            <person name="Spring S."/>
            <person name="Rohde M."/>
            <person name="Eichinger K."/>
            <person name="Huber H."/>
            <person name="Wirth R."/>
            <person name="Goker M."/>
            <person name="Detter J.C."/>
            <person name="Woyke T."/>
            <person name="Bristow J."/>
            <person name="Eisen J.A."/>
            <person name="Markowitz V."/>
            <person name="Hugenholtz P."/>
            <person name="Klenk H.P."/>
            <person name="Kyrpides N.C."/>
        </authorList>
    </citation>
    <scope>NUCLEOTIDE SEQUENCE [LARGE SCALE GENOMIC DNA]</scope>
    <source>
        <strain evidence="5">ATCC 43054 / DSM 2088 / JCM 10308 / V24 S</strain>
    </source>
</reference>
<keyword evidence="1 4" id="KW-0560">Oxidoreductase</keyword>
<dbReference type="NCBIfam" id="NF006323">
    <property type="entry name" value="PRK08537.1"/>
    <property type="match status" value="1"/>
</dbReference>
<keyword evidence="2" id="KW-0812">Transmembrane</keyword>
<evidence type="ECO:0000256" key="1">
    <source>
        <dbReference type="ARBA" id="ARBA00023002"/>
    </source>
</evidence>
<dbReference type="InterPro" id="IPR052554">
    <property type="entry name" value="2-oxoglutarate_synth_KorC"/>
</dbReference>
<dbReference type="InterPro" id="IPR011894">
    <property type="entry name" value="PorC_KorC"/>
</dbReference>
<dbReference type="SUPFAM" id="SSF53323">
    <property type="entry name" value="Pyruvate-ferredoxin oxidoreductase, PFOR, domain III"/>
    <property type="match status" value="1"/>
</dbReference>
<dbReference type="Proteomes" id="UP000002315">
    <property type="component" value="Chromosome"/>
</dbReference>
<evidence type="ECO:0000259" key="3">
    <source>
        <dbReference type="Pfam" id="PF01558"/>
    </source>
</evidence>
<keyword evidence="5" id="KW-1185">Reference proteome</keyword>
<dbReference type="EC" id="1.2.7.3" evidence="4"/>
<feature type="transmembrane region" description="Helical" evidence="2">
    <location>
        <begin position="7"/>
        <end position="29"/>
    </location>
</feature>
<evidence type="ECO:0000313" key="5">
    <source>
        <dbReference type="Proteomes" id="UP000002315"/>
    </source>
</evidence>
<dbReference type="Pfam" id="PF01558">
    <property type="entry name" value="POR"/>
    <property type="match status" value="1"/>
</dbReference>